<evidence type="ECO:0000313" key="2">
    <source>
        <dbReference type="Proteomes" id="UP001163603"/>
    </source>
</evidence>
<sequence length="60" mass="6739">MMSWRGNGLERLCAGRMVEPGLQDGAQSAGGTMWKKMIFAYVNFRKQVTVVKGWVGYKLV</sequence>
<keyword evidence="2" id="KW-1185">Reference proteome</keyword>
<protein>
    <submittedName>
        <fullName evidence="1">Uncharacterized protein</fullName>
    </submittedName>
</protein>
<evidence type="ECO:0000313" key="1">
    <source>
        <dbReference type="EMBL" id="KAJ0009836.1"/>
    </source>
</evidence>
<proteinExistence type="predicted"/>
<dbReference type="Proteomes" id="UP001163603">
    <property type="component" value="Chromosome 14"/>
</dbReference>
<gene>
    <name evidence="1" type="ORF">Pint_34518</name>
</gene>
<comment type="caution">
    <text evidence="1">The sequence shown here is derived from an EMBL/GenBank/DDBJ whole genome shotgun (WGS) entry which is preliminary data.</text>
</comment>
<accession>A0ACC0X5A9</accession>
<name>A0ACC0X5A9_9ROSI</name>
<dbReference type="EMBL" id="CM047749">
    <property type="protein sequence ID" value="KAJ0009836.1"/>
    <property type="molecule type" value="Genomic_DNA"/>
</dbReference>
<reference evidence="2" key="1">
    <citation type="journal article" date="2023" name="G3 (Bethesda)">
        <title>Genome assembly and association tests identify interacting loci associated with vigor, precocity, and sex in interspecific pistachio rootstocks.</title>
        <authorList>
            <person name="Palmer W."/>
            <person name="Jacygrad E."/>
            <person name="Sagayaradj S."/>
            <person name="Cavanaugh K."/>
            <person name="Han R."/>
            <person name="Bertier L."/>
            <person name="Beede B."/>
            <person name="Kafkas S."/>
            <person name="Golino D."/>
            <person name="Preece J."/>
            <person name="Michelmore R."/>
        </authorList>
    </citation>
    <scope>NUCLEOTIDE SEQUENCE [LARGE SCALE GENOMIC DNA]</scope>
</reference>
<organism evidence="1 2">
    <name type="scientific">Pistacia integerrima</name>
    <dbReference type="NCBI Taxonomy" id="434235"/>
    <lineage>
        <taxon>Eukaryota</taxon>
        <taxon>Viridiplantae</taxon>
        <taxon>Streptophyta</taxon>
        <taxon>Embryophyta</taxon>
        <taxon>Tracheophyta</taxon>
        <taxon>Spermatophyta</taxon>
        <taxon>Magnoliopsida</taxon>
        <taxon>eudicotyledons</taxon>
        <taxon>Gunneridae</taxon>
        <taxon>Pentapetalae</taxon>
        <taxon>rosids</taxon>
        <taxon>malvids</taxon>
        <taxon>Sapindales</taxon>
        <taxon>Anacardiaceae</taxon>
        <taxon>Pistacia</taxon>
    </lineage>
</organism>